<dbReference type="PROSITE" id="PS51257">
    <property type="entry name" value="PROKAR_LIPOPROTEIN"/>
    <property type="match status" value="1"/>
</dbReference>
<sequence>MKKYQYIMLAAVAAVLLVSCEKVSPIGILVSGTGVEDRVKMSYQYFREYKSEFSGFDAQGDEYTFLVGSDSHITTDCGRMEEMLKRGIDDGDMFMAHLGDIADTKIDYYINLENALNKAKKWYVDKYFEKDYIYDEETNDSIPYYYDPDANNSANVGIFTNIEDVHLPFYPVVGNHDITHNGWAMWSNIFHSSFYDFYVGVGYVDDILIFDHFIFLDTASGTLGREQVNLIEQGVMDDRNMEEMGIKTRNTFVFSHTNIFRPRSVELASTFAREELYFLLNKFREWNVTIAFLGHVHKWDDRVFGDVQYLTLDSMCEANNPEPGDYLVRVHVKRNGTVTWEKVHMNYTPNNKK</sequence>
<proteinExistence type="predicted"/>
<evidence type="ECO:0000313" key="1">
    <source>
        <dbReference type="EMBL" id="MBE6266922.1"/>
    </source>
</evidence>
<dbReference type="InterPro" id="IPR029052">
    <property type="entry name" value="Metallo-depent_PP-like"/>
</dbReference>
<dbReference type="Gene3D" id="3.60.21.10">
    <property type="match status" value="1"/>
</dbReference>
<dbReference type="EMBL" id="SUYD01000013">
    <property type="protein sequence ID" value="MBE6266922.1"/>
    <property type="molecule type" value="Genomic_DNA"/>
</dbReference>
<protein>
    <recommendedName>
        <fullName evidence="3">Calcineurin-like phosphoesterase</fullName>
    </recommendedName>
</protein>
<reference evidence="1" key="1">
    <citation type="submission" date="2019-04" db="EMBL/GenBank/DDBJ databases">
        <title>Evolution of Biomass-Degrading Anaerobic Consortia Revealed by Metagenomics.</title>
        <authorList>
            <person name="Peng X."/>
        </authorList>
    </citation>
    <scope>NUCLEOTIDE SEQUENCE</scope>
    <source>
        <strain evidence="1">SIG141</strain>
    </source>
</reference>
<evidence type="ECO:0000313" key="2">
    <source>
        <dbReference type="Proteomes" id="UP000763088"/>
    </source>
</evidence>
<organism evidence="1 2">
    <name type="scientific">Xylanibacter ruminicola</name>
    <name type="common">Prevotella ruminicola</name>
    <dbReference type="NCBI Taxonomy" id="839"/>
    <lineage>
        <taxon>Bacteria</taxon>
        <taxon>Pseudomonadati</taxon>
        <taxon>Bacteroidota</taxon>
        <taxon>Bacteroidia</taxon>
        <taxon>Bacteroidales</taxon>
        <taxon>Prevotellaceae</taxon>
        <taxon>Xylanibacter</taxon>
    </lineage>
</organism>
<evidence type="ECO:0008006" key="3">
    <source>
        <dbReference type="Google" id="ProtNLM"/>
    </source>
</evidence>
<dbReference type="SUPFAM" id="SSF56300">
    <property type="entry name" value="Metallo-dependent phosphatases"/>
    <property type="match status" value="1"/>
</dbReference>
<accession>A0A928BTX6</accession>
<comment type="caution">
    <text evidence="1">The sequence shown here is derived from an EMBL/GenBank/DDBJ whole genome shotgun (WGS) entry which is preliminary data.</text>
</comment>
<gene>
    <name evidence="1" type="ORF">E7102_10745</name>
</gene>
<dbReference type="AlphaFoldDB" id="A0A928BTX6"/>
<dbReference type="Proteomes" id="UP000763088">
    <property type="component" value="Unassembled WGS sequence"/>
</dbReference>
<name>A0A928BTX6_XYLRU</name>